<feature type="transmembrane region" description="Helical" evidence="1">
    <location>
        <begin position="175"/>
        <end position="192"/>
    </location>
</feature>
<dbReference type="EMBL" id="NXFY01000005">
    <property type="protein sequence ID" value="PHO18611.1"/>
    <property type="molecule type" value="Genomic_DNA"/>
</dbReference>
<feature type="transmembrane region" description="Helical" evidence="1">
    <location>
        <begin position="366"/>
        <end position="386"/>
    </location>
</feature>
<evidence type="ECO:0000313" key="5">
    <source>
        <dbReference type="Proteomes" id="UP000262712"/>
    </source>
</evidence>
<organism evidence="3 4">
    <name type="scientific">Malaciobacter molluscorum LMG 25693</name>
    <dbReference type="NCBI Taxonomy" id="870501"/>
    <lineage>
        <taxon>Bacteria</taxon>
        <taxon>Pseudomonadati</taxon>
        <taxon>Campylobacterota</taxon>
        <taxon>Epsilonproteobacteria</taxon>
        <taxon>Campylobacterales</taxon>
        <taxon>Arcobacteraceae</taxon>
        <taxon>Malaciobacter</taxon>
    </lineage>
</organism>
<sequence>MANWFKTFSNQPHQPFFLSGIIFFISFILLLFASYARIVNLSSTILTYHTYSMLFIVFIQFILGYLYILFPKILEEKPIKRSVYMMHFYIYFFSSLGFLSSLFFSSEYIIFFTLALLLVQFLSFKLLFIINLESKIKDKKDTSWILFFLFIGLIAHMIFYVSFYELEYSFTLKKAGTYIGFYFYFFGVAFAISQRMILETTKQKIKNYKIDKSMFLMTKFTILIFFKVISHFYENIYFSLVIDILFFIFIMYELIRWKLPIFKVNSMLWILYISLYWIPVSFLLLILQNSFEILHINFLFEQAPLHTLALGYINTLILAFILRATLYYKGKTQNANNITTLIFLFLQMAVILRLVASFSLNTELSYVLWINIASFSLVIILLLWFLNYLKIVLINK</sequence>
<feature type="transmembrane region" description="Helical" evidence="1">
    <location>
        <begin position="213"/>
        <end position="230"/>
    </location>
</feature>
<reference evidence="2 5" key="2">
    <citation type="submission" date="2018-08" db="EMBL/GenBank/DDBJ databases">
        <title>Complete genome of the Arcobacter molluscorum type strain LMG 25693.</title>
        <authorList>
            <person name="Miller W.G."/>
            <person name="Yee E."/>
            <person name="Bono J.L."/>
        </authorList>
    </citation>
    <scope>NUCLEOTIDE SEQUENCE [LARGE SCALE GENOMIC DNA]</scope>
    <source>
        <strain evidence="2 5">CECT 7696</strain>
    </source>
</reference>
<dbReference type="Pfam" id="PF05940">
    <property type="entry name" value="NnrS"/>
    <property type="match status" value="1"/>
</dbReference>
<dbReference type="EMBL" id="CP032098">
    <property type="protein sequence ID" value="AXX91594.1"/>
    <property type="molecule type" value="Genomic_DNA"/>
</dbReference>
<name>A0A2G1DJG1_9BACT</name>
<dbReference type="RefSeq" id="WP_099341962.1">
    <property type="nucleotide sequence ID" value="NZ_CP032098.1"/>
</dbReference>
<accession>A0A2G1DJG1</accession>
<proteinExistence type="predicted"/>
<evidence type="ECO:0000313" key="4">
    <source>
        <dbReference type="Proteomes" id="UP000221222"/>
    </source>
</evidence>
<feature type="transmembrane region" description="Helical" evidence="1">
    <location>
        <begin position="338"/>
        <end position="360"/>
    </location>
</feature>
<feature type="transmembrane region" description="Helical" evidence="1">
    <location>
        <begin position="236"/>
        <end position="255"/>
    </location>
</feature>
<dbReference type="KEGG" id="amol:AMOL_0592"/>
<feature type="transmembrane region" description="Helical" evidence="1">
    <location>
        <begin position="16"/>
        <end position="36"/>
    </location>
</feature>
<dbReference type="Proteomes" id="UP000262712">
    <property type="component" value="Chromosome"/>
</dbReference>
<keyword evidence="1" id="KW-0472">Membrane</keyword>
<feature type="transmembrane region" description="Helical" evidence="1">
    <location>
        <begin position="307"/>
        <end position="326"/>
    </location>
</feature>
<dbReference type="Proteomes" id="UP000221222">
    <property type="component" value="Unassembled WGS sequence"/>
</dbReference>
<dbReference type="AlphaFoldDB" id="A0A2G1DJG1"/>
<feature type="transmembrane region" description="Helical" evidence="1">
    <location>
        <begin position="109"/>
        <end position="132"/>
    </location>
</feature>
<reference evidence="3 4" key="1">
    <citation type="submission" date="2017-09" db="EMBL/GenBank/DDBJ databases">
        <title>Arcobacter canalis sp. nov., a new species isolated from a water canal contaminated with urban sewage.</title>
        <authorList>
            <person name="Perez-Cataluna A."/>
            <person name="Salas-Masso N."/>
            <person name="Figueras M.J."/>
        </authorList>
    </citation>
    <scope>NUCLEOTIDE SEQUENCE [LARGE SCALE GENOMIC DNA]</scope>
    <source>
        <strain evidence="3 4">F98-3</strain>
    </source>
</reference>
<keyword evidence="1" id="KW-0812">Transmembrane</keyword>
<feature type="transmembrane region" description="Helical" evidence="1">
    <location>
        <begin position="48"/>
        <end position="70"/>
    </location>
</feature>
<feature type="transmembrane region" description="Helical" evidence="1">
    <location>
        <begin position="82"/>
        <end position="103"/>
    </location>
</feature>
<evidence type="ECO:0000313" key="3">
    <source>
        <dbReference type="EMBL" id="PHO18611.1"/>
    </source>
</evidence>
<gene>
    <name evidence="2" type="ORF">AMOL_0592</name>
    <name evidence="3" type="ORF">CPU12_04845</name>
</gene>
<keyword evidence="3" id="KW-0503">Monooxygenase</keyword>
<keyword evidence="3" id="KW-0560">Oxidoreductase</keyword>
<evidence type="ECO:0000313" key="2">
    <source>
        <dbReference type="EMBL" id="AXX91594.1"/>
    </source>
</evidence>
<protein>
    <submittedName>
        <fullName evidence="3">Beta-carotene 15,15'-monooxygenase</fullName>
    </submittedName>
    <submittedName>
        <fullName evidence="2">Heme-copper protein NnrS</fullName>
    </submittedName>
</protein>
<dbReference type="InterPro" id="IPR010266">
    <property type="entry name" value="NnrS"/>
</dbReference>
<evidence type="ECO:0000256" key="1">
    <source>
        <dbReference type="SAM" id="Phobius"/>
    </source>
</evidence>
<feature type="transmembrane region" description="Helical" evidence="1">
    <location>
        <begin position="267"/>
        <end position="287"/>
    </location>
</feature>
<dbReference type="GO" id="GO:0004497">
    <property type="term" value="F:monooxygenase activity"/>
    <property type="evidence" value="ECO:0007669"/>
    <property type="project" value="UniProtKB-KW"/>
</dbReference>
<keyword evidence="1" id="KW-1133">Transmembrane helix</keyword>
<keyword evidence="4" id="KW-1185">Reference proteome</keyword>
<feature type="transmembrane region" description="Helical" evidence="1">
    <location>
        <begin position="144"/>
        <end position="163"/>
    </location>
</feature>